<sequence>MSLQRALVIPAERQPFKLVSDWPIPKPSPKDVLVKLISIVLNPADWRVQSGTARGFVKEYPVICGLDGAGVIEEVGSKVTHLTKGDKVLFEGWFDEVHGTFQEYALSPAAYTAKIPDNISFDRAATVPMCLATVITGVWAHDDGARSAKFTPPWEEGGKTKYAGDVAFIVGGPSSVGQYAIRCARMQGYAAIIATSSLKHQEFLKSLGATHNIDRNLPPGEIQAQVRTFAAGKPITYVYDAIGEREEQRLSYELLADGGAFVTVQPFFHEYLEDLVTENEPVIRVYGTFDVPENYKLGSEVYSRLPEWLATGVIVPNRAEVVPGGLAGIPGGLERLRKGKVSGVKLVVHPADTTY</sequence>
<dbReference type="InterPro" id="IPR020843">
    <property type="entry name" value="ER"/>
</dbReference>
<dbReference type="PANTHER" id="PTHR45348:SF2">
    <property type="entry name" value="ZINC-TYPE ALCOHOL DEHYDROGENASE-LIKE PROTEIN C2E1P3.01"/>
    <property type="match status" value="1"/>
</dbReference>
<protein>
    <submittedName>
        <fullName evidence="2">GroES-like protein</fullName>
    </submittedName>
</protein>
<dbReference type="Proteomes" id="UP000292957">
    <property type="component" value="Unassembled WGS sequence"/>
</dbReference>
<dbReference type="EMBL" id="ML143477">
    <property type="protein sequence ID" value="TBU24543.1"/>
    <property type="molecule type" value="Genomic_DNA"/>
</dbReference>
<dbReference type="GO" id="GO:0016651">
    <property type="term" value="F:oxidoreductase activity, acting on NAD(P)H"/>
    <property type="evidence" value="ECO:0007669"/>
    <property type="project" value="InterPro"/>
</dbReference>
<dbReference type="InterPro" id="IPR013149">
    <property type="entry name" value="ADH-like_C"/>
</dbReference>
<dbReference type="AlphaFoldDB" id="A0A4V2JZC6"/>
<dbReference type="SUPFAM" id="SSF50129">
    <property type="entry name" value="GroES-like"/>
    <property type="match status" value="1"/>
</dbReference>
<proteinExistence type="predicted"/>
<dbReference type="Gene3D" id="3.90.180.10">
    <property type="entry name" value="Medium-chain alcohol dehydrogenases, catalytic domain"/>
    <property type="match status" value="1"/>
</dbReference>
<gene>
    <name evidence="2" type="ORF">BD311DRAFT_766282</name>
</gene>
<organism evidence="2">
    <name type="scientific">Dichomitus squalens</name>
    <dbReference type="NCBI Taxonomy" id="114155"/>
    <lineage>
        <taxon>Eukaryota</taxon>
        <taxon>Fungi</taxon>
        <taxon>Dikarya</taxon>
        <taxon>Basidiomycota</taxon>
        <taxon>Agaricomycotina</taxon>
        <taxon>Agaricomycetes</taxon>
        <taxon>Polyporales</taxon>
        <taxon>Polyporaceae</taxon>
        <taxon>Dichomitus</taxon>
    </lineage>
</organism>
<evidence type="ECO:0000313" key="2">
    <source>
        <dbReference type="EMBL" id="TBU24543.1"/>
    </source>
</evidence>
<reference evidence="2" key="1">
    <citation type="submission" date="2019-01" db="EMBL/GenBank/DDBJ databases">
        <title>Draft genome sequences of three monokaryotic isolates of the white-rot basidiomycete fungus Dichomitus squalens.</title>
        <authorList>
            <consortium name="DOE Joint Genome Institute"/>
            <person name="Lopez S.C."/>
            <person name="Andreopoulos B."/>
            <person name="Pangilinan J."/>
            <person name="Lipzen A."/>
            <person name="Riley R."/>
            <person name="Ahrendt S."/>
            <person name="Ng V."/>
            <person name="Barry K."/>
            <person name="Daum C."/>
            <person name="Grigoriev I.V."/>
            <person name="Hilden K.S."/>
            <person name="Makela M.R."/>
            <person name="de Vries R.P."/>
        </authorList>
    </citation>
    <scope>NUCLEOTIDE SEQUENCE [LARGE SCALE GENOMIC DNA]</scope>
    <source>
        <strain evidence="2">OM18370.1</strain>
    </source>
</reference>
<dbReference type="Pfam" id="PF00107">
    <property type="entry name" value="ADH_zinc_N"/>
    <property type="match status" value="1"/>
</dbReference>
<dbReference type="InterPro" id="IPR013154">
    <property type="entry name" value="ADH-like_N"/>
</dbReference>
<dbReference type="InterPro" id="IPR036291">
    <property type="entry name" value="NAD(P)-bd_dom_sf"/>
</dbReference>
<dbReference type="PANTHER" id="PTHR45348">
    <property type="entry name" value="HYPOTHETICAL OXIDOREDUCTASE (EUROFUNG)"/>
    <property type="match status" value="1"/>
</dbReference>
<dbReference type="Gene3D" id="3.40.50.720">
    <property type="entry name" value="NAD(P)-binding Rossmann-like Domain"/>
    <property type="match status" value="1"/>
</dbReference>
<feature type="domain" description="Enoyl reductase (ER)" evidence="1">
    <location>
        <begin position="11"/>
        <end position="348"/>
    </location>
</feature>
<dbReference type="Pfam" id="PF08240">
    <property type="entry name" value="ADH_N"/>
    <property type="match status" value="1"/>
</dbReference>
<dbReference type="InterPro" id="IPR011032">
    <property type="entry name" value="GroES-like_sf"/>
</dbReference>
<dbReference type="SMART" id="SM00829">
    <property type="entry name" value="PKS_ER"/>
    <property type="match status" value="1"/>
</dbReference>
<dbReference type="CDD" id="cd08249">
    <property type="entry name" value="enoyl_reductase_like"/>
    <property type="match status" value="1"/>
</dbReference>
<dbReference type="SUPFAM" id="SSF51735">
    <property type="entry name" value="NAD(P)-binding Rossmann-fold domains"/>
    <property type="match status" value="1"/>
</dbReference>
<dbReference type="OrthoDB" id="3233595at2759"/>
<evidence type="ECO:0000259" key="1">
    <source>
        <dbReference type="SMART" id="SM00829"/>
    </source>
</evidence>
<name>A0A4V2JZC6_9APHY</name>
<accession>A0A4V2JZC6</accession>
<dbReference type="InterPro" id="IPR047122">
    <property type="entry name" value="Trans-enoyl_RdTase-like"/>
</dbReference>